<evidence type="ECO:0000259" key="12">
    <source>
        <dbReference type="Pfam" id="PF02558"/>
    </source>
</evidence>
<protein>
    <recommendedName>
        <fullName evidence="5 11">2-dehydropantoate 2-reductase</fullName>
        <ecNumber evidence="4 11">1.1.1.169</ecNumber>
    </recommendedName>
    <alternativeName>
        <fullName evidence="9 11">Ketopantoate reductase</fullName>
    </alternativeName>
</protein>
<keyword evidence="8 11" id="KW-0560">Oxidoreductase</keyword>
<comment type="caution">
    <text evidence="14">The sequence shown here is derived from an EMBL/GenBank/DDBJ whole genome shotgun (WGS) entry which is preliminary data.</text>
</comment>
<evidence type="ECO:0000256" key="7">
    <source>
        <dbReference type="ARBA" id="ARBA00022857"/>
    </source>
</evidence>
<dbReference type="InterPro" id="IPR036291">
    <property type="entry name" value="NAD(P)-bd_dom_sf"/>
</dbReference>
<gene>
    <name evidence="14" type="ORF">GCM10022288_03400</name>
</gene>
<evidence type="ECO:0000256" key="3">
    <source>
        <dbReference type="ARBA" id="ARBA00007870"/>
    </source>
</evidence>
<name>A0ABP8AGX1_9MICO</name>
<keyword evidence="15" id="KW-1185">Reference proteome</keyword>
<dbReference type="Gene3D" id="3.40.50.720">
    <property type="entry name" value="NAD(P)-binding Rossmann-like Domain"/>
    <property type="match status" value="1"/>
</dbReference>
<evidence type="ECO:0000313" key="14">
    <source>
        <dbReference type="EMBL" id="GAA4183698.1"/>
    </source>
</evidence>
<dbReference type="RefSeq" id="WP_344773148.1">
    <property type="nucleotide sequence ID" value="NZ_BAABBX010000002.1"/>
</dbReference>
<dbReference type="Proteomes" id="UP001500213">
    <property type="component" value="Unassembled WGS sequence"/>
</dbReference>
<sequence>MRVGVIGAGAVGGTIAALLDRAGHEVEVTARGATLAAIAGAGLHLDGAWGEHTARVCAAETLTRTPEIAFLTTKAQDAASALAVNRDHLEGVPLIVVQNGLEGLDTAHRVLPGSPAFGALALYAAQNVEPGRVTITAAGTTVVDRSREATALLASVMPAQVTDDFRGAQWTKLVINMVNGTPAATGLSVQQTVADARLRPIVTGLIREAARAGLAHGVHFDTIQGLSHTGARFAAAAPLWAAQVLPRLMARRMGSVPNLGSTLQSLKRGQLTEIDFLNGAVVAQSAEVGLRAPVNQAIVDAVHEVERTRRFLEPGELAERVRAEQSARR</sequence>
<dbReference type="InterPro" id="IPR013332">
    <property type="entry name" value="KPR_N"/>
</dbReference>
<dbReference type="InterPro" id="IPR008927">
    <property type="entry name" value="6-PGluconate_DH-like_C_sf"/>
</dbReference>
<dbReference type="PANTHER" id="PTHR43765">
    <property type="entry name" value="2-DEHYDROPANTOATE 2-REDUCTASE-RELATED"/>
    <property type="match status" value="1"/>
</dbReference>
<comment type="function">
    <text evidence="1 11">Catalyzes the NADPH-dependent reduction of ketopantoate into pantoic acid.</text>
</comment>
<keyword evidence="7 11" id="KW-0521">NADP</keyword>
<evidence type="ECO:0000256" key="2">
    <source>
        <dbReference type="ARBA" id="ARBA00004994"/>
    </source>
</evidence>
<evidence type="ECO:0000256" key="9">
    <source>
        <dbReference type="ARBA" id="ARBA00032024"/>
    </source>
</evidence>
<keyword evidence="6 11" id="KW-0566">Pantothenate biosynthesis</keyword>
<dbReference type="Pfam" id="PF08546">
    <property type="entry name" value="ApbA_C"/>
    <property type="match status" value="1"/>
</dbReference>
<evidence type="ECO:0000256" key="10">
    <source>
        <dbReference type="ARBA" id="ARBA00048793"/>
    </source>
</evidence>
<dbReference type="EC" id="1.1.1.169" evidence="4 11"/>
<dbReference type="InterPro" id="IPR003710">
    <property type="entry name" value="ApbA"/>
</dbReference>
<organism evidence="14 15">
    <name type="scientific">Gryllotalpicola kribbensis</name>
    <dbReference type="NCBI Taxonomy" id="993084"/>
    <lineage>
        <taxon>Bacteria</taxon>
        <taxon>Bacillati</taxon>
        <taxon>Actinomycetota</taxon>
        <taxon>Actinomycetes</taxon>
        <taxon>Micrococcales</taxon>
        <taxon>Microbacteriaceae</taxon>
        <taxon>Gryllotalpicola</taxon>
    </lineage>
</organism>
<proteinExistence type="inferred from homology"/>
<dbReference type="PANTHER" id="PTHR43765:SF2">
    <property type="entry name" value="2-DEHYDROPANTOATE 2-REDUCTASE"/>
    <property type="match status" value="1"/>
</dbReference>
<evidence type="ECO:0000256" key="1">
    <source>
        <dbReference type="ARBA" id="ARBA00002919"/>
    </source>
</evidence>
<evidence type="ECO:0000256" key="8">
    <source>
        <dbReference type="ARBA" id="ARBA00023002"/>
    </source>
</evidence>
<feature type="domain" description="Ketopantoate reductase N-terminal" evidence="12">
    <location>
        <begin position="3"/>
        <end position="144"/>
    </location>
</feature>
<dbReference type="InterPro" id="IPR013752">
    <property type="entry name" value="KPA_reductase"/>
</dbReference>
<comment type="catalytic activity">
    <reaction evidence="10 11">
        <text>(R)-pantoate + NADP(+) = 2-dehydropantoate + NADPH + H(+)</text>
        <dbReference type="Rhea" id="RHEA:16233"/>
        <dbReference type="ChEBI" id="CHEBI:11561"/>
        <dbReference type="ChEBI" id="CHEBI:15378"/>
        <dbReference type="ChEBI" id="CHEBI:15980"/>
        <dbReference type="ChEBI" id="CHEBI:57783"/>
        <dbReference type="ChEBI" id="CHEBI:58349"/>
        <dbReference type="EC" id="1.1.1.169"/>
    </reaction>
</comment>
<evidence type="ECO:0000313" key="15">
    <source>
        <dbReference type="Proteomes" id="UP001500213"/>
    </source>
</evidence>
<feature type="domain" description="Ketopantoate reductase C-terminal" evidence="13">
    <location>
        <begin position="164"/>
        <end position="306"/>
    </location>
</feature>
<evidence type="ECO:0000256" key="4">
    <source>
        <dbReference type="ARBA" id="ARBA00013014"/>
    </source>
</evidence>
<dbReference type="SUPFAM" id="SSF51735">
    <property type="entry name" value="NAD(P)-binding Rossmann-fold domains"/>
    <property type="match status" value="1"/>
</dbReference>
<dbReference type="InterPro" id="IPR050838">
    <property type="entry name" value="Ketopantoate_reductase"/>
</dbReference>
<dbReference type="Gene3D" id="1.10.1040.10">
    <property type="entry name" value="N-(1-d-carboxylethyl)-l-norvaline Dehydrogenase, domain 2"/>
    <property type="match status" value="1"/>
</dbReference>
<evidence type="ECO:0000256" key="5">
    <source>
        <dbReference type="ARBA" id="ARBA00019465"/>
    </source>
</evidence>
<evidence type="ECO:0000259" key="13">
    <source>
        <dbReference type="Pfam" id="PF08546"/>
    </source>
</evidence>
<dbReference type="Pfam" id="PF02558">
    <property type="entry name" value="ApbA"/>
    <property type="match status" value="1"/>
</dbReference>
<accession>A0ABP8AGX1</accession>
<dbReference type="NCBIfam" id="TIGR00745">
    <property type="entry name" value="apbA_panE"/>
    <property type="match status" value="1"/>
</dbReference>
<comment type="pathway">
    <text evidence="2 11">Cofactor biosynthesis; (R)-pantothenate biosynthesis; (R)-pantoate from 3-methyl-2-oxobutanoate: step 2/2.</text>
</comment>
<dbReference type="InterPro" id="IPR013328">
    <property type="entry name" value="6PGD_dom2"/>
</dbReference>
<dbReference type="EMBL" id="BAABBX010000002">
    <property type="protein sequence ID" value="GAA4183698.1"/>
    <property type="molecule type" value="Genomic_DNA"/>
</dbReference>
<comment type="similarity">
    <text evidence="3 11">Belongs to the ketopantoate reductase family.</text>
</comment>
<evidence type="ECO:0000256" key="6">
    <source>
        <dbReference type="ARBA" id="ARBA00022655"/>
    </source>
</evidence>
<reference evidence="15" key="1">
    <citation type="journal article" date="2019" name="Int. J. Syst. Evol. Microbiol.">
        <title>The Global Catalogue of Microorganisms (GCM) 10K type strain sequencing project: providing services to taxonomists for standard genome sequencing and annotation.</title>
        <authorList>
            <consortium name="The Broad Institute Genomics Platform"/>
            <consortium name="The Broad Institute Genome Sequencing Center for Infectious Disease"/>
            <person name="Wu L."/>
            <person name="Ma J."/>
        </authorList>
    </citation>
    <scope>NUCLEOTIDE SEQUENCE [LARGE SCALE GENOMIC DNA]</scope>
    <source>
        <strain evidence="15">JCM 17593</strain>
    </source>
</reference>
<evidence type="ECO:0000256" key="11">
    <source>
        <dbReference type="RuleBase" id="RU362068"/>
    </source>
</evidence>
<dbReference type="SUPFAM" id="SSF48179">
    <property type="entry name" value="6-phosphogluconate dehydrogenase C-terminal domain-like"/>
    <property type="match status" value="1"/>
</dbReference>